<dbReference type="RefSeq" id="WP_190120359.1">
    <property type="nucleotide sequence ID" value="NZ_BMVR01000023.1"/>
</dbReference>
<reference evidence="1 2" key="1">
    <citation type="submission" date="2020-12" db="EMBL/GenBank/DDBJ databases">
        <title>Streptomyces typhae sp. nov., a novel endophytic actinomycete isolated from the root of cattail pollen (Typha angustifolia L.).</title>
        <authorList>
            <person name="Peng C."/>
            <person name="Liu C."/>
        </authorList>
    </citation>
    <scope>NUCLEOTIDE SEQUENCE [LARGE SCALE GENOMIC DNA]</scope>
    <source>
        <strain evidence="1 2">JCM 4753</strain>
    </source>
</reference>
<name>A0ABS0XHE0_9ACTN</name>
<evidence type="ECO:0000313" key="2">
    <source>
        <dbReference type="Proteomes" id="UP000634780"/>
    </source>
</evidence>
<sequence>MCSIPQRCAQRPLAGGLVVPYVSLVHSGHVVFGTLNADLTRTAFLRGLCQICGQPLDTRCFLIVSPADVARGYSPEPALHPECLPYTVAHCPMLNGTATHYRSRPALTGHPAGRSCSDPLCPCPSQSPDEAHASRTGSPADRFEAWMISTKHYRLVLGGRASVPCGISLDAPILRQWVLRTAWIPPGQEHLMEALRALGICEP</sequence>
<keyword evidence="2" id="KW-1185">Reference proteome</keyword>
<accession>A0ABS0XHE0</accession>
<comment type="caution">
    <text evidence="1">The sequence shown here is derived from an EMBL/GenBank/DDBJ whole genome shotgun (WGS) entry which is preliminary data.</text>
</comment>
<dbReference type="EMBL" id="JAEKOZ010000036">
    <property type="protein sequence ID" value="MBJ3812314.1"/>
    <property type="molecule type" value="Genomic_DNA"/>
</dbReference>
<gene>
    <name evidence="1" type="ORF">JGB26_35410</name>
</gene>
<protein>
    <submittedName>
        <fullName evidence="1">Cell envelope biogenesis protein OmpA</fullName>
    </submittedName>
</protein>
<dbReference type="Proteomes" id="UP000634780">
    <property type="component" value="Unassembled WGS sequence"/>
</dbReference>
<evidence type="ECO:0000313" key="1">
    <source>
        <dbReference type="EMBL" id="MBJ3812314.1"/>
    </source>
</evidence>
<proteinExistence type="predicted"/>
<organism evidence="1 2">
    <name type="scientific">Streptomyces flavofungini</name>
    <dbReference type="NCBI Taxonomy" id="68200"/>
    <lineage>
        <taxon>Bacteria</taxon>
        <taxon>Bacillati</taxon>
        <taxon>Actinomycetota</taxon>
        <taxon>Actinomycetes</taxon>
        <taxon>Kitasatosporales</taxon>
        <taxon>Streptomycetaceae</taxon>
        <taxon>Streptomyces</taxon>
    </lineage>
</organism>